<name>A0A1E5IL39_ENDTX</name>
<keyword evidence="7" id="KW-1185">Reference proteome</keyword>
<proteinExistence type="inferred from homology"/>
<comment type="similarity">
    <text evidence="1 4">Belongs to the PstS family.</text>
</comment>
<dbReference type="InterPro" id="IPR024370">
    <property type="entry name" value="PBP_domain"/>
</dbReference>
<dbReference type="PROSITE" id="PS51257">
    <property type="entry name" value="PROKAR_LIPOPROTEIN"/>
    <property type="match status" value="1"/>
</dbReference>
<dbReference type="AlphaFoldDB" id="A0A1E5IL39"/>
<evidence type="ECO:0000259" key="5">
    <source>
        <dbReference type="Pfam" id="PF12849"/>
    </source>
</evidence>
<feature type="signal peptide" evidence="4">
    <location>
        <begin position="1"/>
        <end position="18"/>
    </location>
</feature>
<keyword evidence="4" id="KW-0592">Phosphate transport</keyword>
<dbReference type="NCBIfam" id="TIGR02136">
    <property type="entry name" value="ptsS_2"/>
    <property type="match status" value="1"/>
</dbReference>
<comment type="function">
    <text evidence="4">Involved in the system for phosphate transport across the cytoplasmic membrane.</text>
</comment>
<evidence type="ECO:0000256" key="3">
    <source>
        <dbReference type="ARBA" id="ARBA00022729"/>
    </source>
</evidence>
<dbReference type="PANTHER" id="PTHR30570">
    <property type="entry name" value="PERIPLASMIC PHOSPHATE BINDING COMPONENT OF PHOSPHATE ABC TRANSPORTER"/>
    <property type="match status" value="1"/>
</dbReference>
<dbReference type="EMBL" id="LNVX01000228">
    <property type="protein sequence ID" value="OEG71144.1"/>
    <property type="molecule type" value="Genomic_DNA"/>
</dbReference>
<comment type="caution">
    <text evidence="6">The sequence shown here is derived from an EMBL/GenBank/DDBJ whole genome shotgun (WGS) entry which is preliminary data.</text>
</comment>
<reference evidence="6 7" key="1">
    <citation type="submission" date="2015-11" db="EMBL/GenBank/DDBJ databases">
        <title>Evidence for parallel genomic evolution in an endosymbiosis of termite gut flagellates.</title>
        <authorList>
            <person name="Zheng H."/>
        </authorList>
    </citation>
    <scope>NUCLEOTIDE SEQUENCE [LARGE SCALE GENOMIC DNA]</scope>
    <source>
        <strain evidence="6 7">CET450</strain>
    </source>
</reference>
<dbReference type="InterPro" id="IPR050811">
    <property type="entry name" value="Phosphate_ABC_transporter"/>
</dbReference>
<dbReference type="Gene3D" id="3.40.190.10">
    <property type="entry name" value="Periplasmic binding protein-like II"/>
    <property type="match status" value="2"/>
</dbReference>
<evidence type="ECO:0000256" key="1">
    <source>
        <dbReference type="ARBA" id="ARBA00008725"/>
    </source>
</evidence>
<evidence type="ECO:0000256" key="4">
    <source>
        <dbReference type="RuleBase" id="RU367119"/>
    </source>
</evidence>
<sequence length="293" mass="32745">MKILKLITVLLISVFFCACVRSHSSGKHDVSIQIKGSDTIVNLIQELVEKFIEQNPSFNISLSGGGSGTGFASLINETCDIAMSSRKIEEKERMLAESKNIKPIEFKIALDALVVLVNKNNPVNKLTLEQLRDIFMARITNWKEVGGENRKIVILSRESNSGTHMFFKERVLCIDDKSNKNKFSTQSLMISSSQAICDEVCQNPNALGYVGMGFVDRRVKPVSVAVNAESEYVYPMPENVMNGTYPISRPLYIYTNGEPQDVVKMFTDYALSDTGQKIVLEADFIPIKKQDVK</sequence>
<dbReference type="Proteomes" id="UP000095237">
    <property type="component" value="Unassembled WGS sequence"/>
</dbReference>
<dbReference type="Pfam" id="PF12849">
    <property type="entry name" value="PBP_like_2"/>
    <property type="match status" value="1"/>
</dbReference>
<dbReference type="GO" id="GO:0042301">
    <property type="term" value="F:phosphate ion binding"/>
    <property type="evidence" value="ECO:0007669"/>
    <property type="project" value="UniProtKB-UniRule"/>
</dbReference>
<dbReference type="InterPro" id="IPR011862">
    <property type="entry name" value="Phos-bd"/>
</dbReference>
<keyword evidence="3 4" id="KW-0732">Signal</keyword>
<feature type="domain" description="PBP" evidence="5">
    <location>
        <begin position="29"/>
        <end position="273"/>
    </location>
</feature>
<evidence type="ECO:0000313" key="7">
    <source>
        <dbReference type="Proteomes" id="UP000095237"/>
    </source>
</evidence>
<organism evidence="6 7">
    <name type="scientific">Endomicrobium trichonymphae</name>
    <dbReference type="NCBI Taxonomy" id="1408204"/>
    <lineage>
        <taxon>Bacteria</taxon>
        <taxon>Pseudomonadati</taxon>
        <taxon>Elusimicrobiota</taxon>
        <taxon>Endomicrobiia</taxon>
        <taxon>Endomicrobiales</taxon>
        <taxon>Endomicrobiaceae</taxon>
        <taxon>Candidatus Endomicrobiellum</taxon>
    </lineage>
</organism>
<feature type="chain" id="PRO_5027165969" description="Phosphate-binding protein" evidence="4">
    <location>
        <begin position="19"/>
        <end position="293"/>
    </location>
</feature>
<keyword evidence="2 4" id="KW-0813">Transport</keyword>
<accession>A0A1E5IL39</accession>
<dbReference type="GO" id="GO:0006817">
    <property type="term" value="P:phosphate ion transport"/>
    <property type="evidence" value="ECO:0007669"/>
    <property type="project" value="UniProtKB-UniRule"/>
</dbReference>
<evidence type="ECO:0000256" key="2">
    <source>
        <dbReference type="ARBA" id="ARBA00022448"/>
    </source>
</evidence>
<protein>
    <recommendedName>
        <fullName evidence="4">Phosphate-binding protein</fullName>
    </recommendedName>
</protein>
<dbReference type="SUPFAM" id="SSF53850">
    <property type="entry name" value="Periplasmic binding protein-like II"/>
    <property type="match status" value="1"/>
</dbReference>
<gene>
    <name evidence="6" type="ORF">ATZ36_15905</name>
</gene>
<dbReference type="CDD" id="cd13653">
    <property type="entry name" value="PBP2_phosphate_like_1"/>
    <property type="match status" value="1"/>
</dbReference>
<dbReference type="PANTHER" id="PTHR30570:SF1">
    <property type="entry name" value="PHOSPHATE-BINDING PROTEIN PSTS"/>
    <property type="match status" value="1"/>
</dbReference>
<evidence type="ECO:0000313" key="6">
    <source>
        <dbReference type="EMBL" id="OEG71144.1"/>
    </source>
</evidence>